<sequence length="280" mass="31010">CSSPDIQDVDGVMACINCGSLQSESNIVAEVTFGETSAGAAMVQGGTVNEDQRHANTMGSAARRIGLDAIRGLATSMRITGFIEDQAVNIYRILSLNYNFLAGRRPPTVAACCLYASARMQPGSKLLLIDFAEKIKVNVFKLGEVYKTMCDELMVPELQNQQRIEPEPLVQKYVQKLEFGPAGERRVAEDAIKLLQRMKRDWMVEGRQLAGICGACIVLAARMNNFRRTVREVVYVVKVADMTIAKRLVEFKRTTSARLSVDQFRRVGEKVRGEAEPPAM</sequence>
<dbReference type="Gene3D" id="1.10.472.10">
    <property type="entry name" value="Cyclin-like"/>
    <property type="match status" value="2"/>
</dbReference>
<evidence type="ECO:0000256" key="8">
    <source>
        <dbReference type="ARBA" id="ARBA00023242"/>
    </source>
</evidence>
<feature type="non-terminal residue" evidence="10">
    <location>
        <position position="280"/>
    </location>
</feature>
<dbReference type="AlphaFoldDB" id="A0A9P4I2Y1"/>
<dbReference type="PANTHER" id="PTHR11618">
    <property type="entry name" value="TRANSCRIPTION INITIATION FACTOR IIB-RELATED"/>
    <property type="match status" value="1"/>
</dbReference>
<dbReference type="GO" id="GO:0097550">
    <property type="term" value="C:transcription preinitiation complex"/>
    <property type="evidence" value="ECO:0007669"/>
    <property type="project" value="TreeGrafter"/>
</dbReference>
<dbReference type="GO" id="GO:0005634">
    <property type="term" value="C:nucleus"/>
    <property type="evidence" value="ECO:0007669"/>
    <property type="project" value="UniProtKB-SubCell"/>
</dbReference>
<keyword evidence="7" id="KW-0804">Transcription</keyword>
<evidence type="ECO:0000256" key="1">
    <source>
        <dbReference type="ARBA" id="ARBA00004123"/>
    </source>
</evidence>
<evidence type="ECO:0000313" key="11">
    <source>
        <dbReference type="Proteomes" id="UP000799776"/>
    </source>
</evidence>
<evidence type="ECO:0000256" key="6">
    <source>
        <dbReference type="ARBA" id="ARBA00023015"/>
    </source>
</evidence>
<dbReference type="GO" id="GO:0000126">
    <property type="term" value="C:transcription factor TFIIIB complex"/>
    <property type="evidence" value="ECO:0007669"/>
    <property type="project" value="TreeGrafter"/>
</dbReference>
<dbReference type="GO" id="GO:0001006">
    <property type="term" value="F:RNA polymerase III type 3 promoter sequence-specific DNA binding"/>
    <property type="evidence" value="ECO:0007669"/>
    <property type="project" value="TreeGrafter"/>
</dbReference>
<dbReference type="EMBL" id="ML978712">
    <property type="protein sequence ID" value="KAF2090901.1"/>
    <property type="molecule type" value="Genomic_DNA"/>
</dbReference>
<dbReference type="InterPro" id="IPR013150">
    <property type="entry name" value="TFIIB_cyclin"/>
</dbReference>
<evidence type="ECO:0000313" key="10">
    <source>
        <dbReference type="EMBL" id="KAF2090901.1"/>
    </source>
</evidence>
<comment type="similarity">
    <text evidence="2">Belongs to the TFIIB family.</text>
</comment>
<evidence type="ECO:0000256" key="2">
    <source>
        <dbReference type="ARBA" id="ARBA00010857"/>
    </source>
</evidence>
<dbReference type="FunFam" id="1.10.472.10:FF:000002">
    <property type="entry name" value="Transcription factor IIIB 90 kDa subunit"/>
    <property type="match status" value="1"/>
</dbReference>
<feature type="domain" description="Cyclin-like" evidence="9">
    <location>
        <begin position="168"/>
        <end position="253"/>
    </location>
</feature>
<dbReference type="Pfam" id="PF00382">
    <property type="entry name" value="TFIIB"/>
    <property type="match status" value="2"/>
</dbReference>
<evidence type="ECO:0000256" key="5">
    <source>
        <dbReference type="ARBA" id="ARBA00022833"/>
    </source>
</evidence>
<dbReference type="PANTHER" id="PTHR11618:SF4">
    <property type="entry name" value="TRANSCRIPTION FACTOR IIIB 90 KDA SUBUNIT"/>
    <property type="match status" value="1"/>
</dbReference>
<keyword evidence="5" id="KW-0862">Zinc</keyword>
<evidence type="ECO:0000256" key="3">
    <source>
        <dbReference type="ARBA" id="ARBA00022723"/>
    </source>
</evidence>
<evidence type="ECO:0000256" key="7">
    <source>
        <dbReference type="ARBA" id="ARBA00023163"/>
    </source>
</evidence>
<protein>
    <submittedName>
        <fullName evidence="10">Cyclin-like protein</fullName>
    </submittedName>
</protein>
<dbReference type="GO" id="GO:0000995">
    <property type="term" value="F:RNA polymerase III general transcription initiation factor activity"/>
    <property type="evidence" value="ECO:0007669"/>
    <property type="project" value="TreeGrafter"/>
</dbReference>
<dbReference type="InterPro" id="IPR000812">
    <property type="entry name" value="TFIIB"/>
</dbReference>
<keyword evidence="3" id="KW-0479">Metal-binding</keyword>
<accession>A0A9P4I2Y1</accession>
<organism evidence="10 11">
    <name type="scientific">Saccharata proteae CBS 121410</name>
    <dbReference type="NCBI Taxonomy" id="1314787"/>
    <lineage>
        <taxon>Eukaryota</taxon>
        <taxon>Fungi</taxon>
        <taxon>Dikarya</taxon>
        <taxon>Ascomycota</taxon>
        <taxon>Pezizomycotina</taxon>
        <taxon>Dothideomycetes</taxon>
        <taxon>Dothideomycetes incertae sedis</taxon>
        <taxon>Botryosphaeriales</taxon>
        <taxon>Saccharataceae</taxon>
        <taxon>Saccharata</taxon>
    </lineage>
</organism>
<dbReference type="GO" id="GO:0017025">
    <property type="term" value="F:TBP-class protein binding"/>
    <property type="evidence" value="ECO:0007669"/>
    <property type="project" value="InterPro"/>
</dbReference>
<feature type="non-terminal residue" evidence="10">
    <location>
        <position position="1"/>
    </location>
</feature>
<dbReference type="OrthoDB" id="511529at2759"/>
<keyword evidence="4" id="KW-0863">Zinc-finger</keyword>
<dbReference type="Proteomes" id="UP000799776">
    <property type="component" value="Unassembled WGS sequence"/>
</dbReference>
<keyword evidence="6" id="KW-0805">Transcription regulation</keyword>
<dbReference type="SUPFAM" id="SSF47954">
    <property type="entry name" value="Cyclin-like"/>
    <property type="match status" value="2"/>
</dbReference>
<keyword evidence="11" id="KW-1185">Reference proteome</keyword>
<gene>
    <name evidence="10" type="ORF">K490DRAFT_6012</name>
</gene>
<comment type="subcellular location">
    <subcellularLocation>
        <location evidence="1">Nucleus</location>
    </subcellularLocation>
</comment>
<reference evidence="10" key="1">
    <citation type="journal article" date="2020" name="Stud. Mycol.">
        <title>101 Dothideomycetes genomes: a test case for predicting lifestyles and emergence of pathogens.</title>
        <authorList>
            <person name="Haridas S."/>
            <person name="Albert R."/>
            <person name="Binder M."/>
            <person name="Bloem J."/>
            <person name="Labutti K."/>
            <person name="Salamov A."/>
            <person name="Andreopoulos B."/>
            <person name="Baker S."/>
            <person name="Barry K."/>
            <person name="Bills G."/>
            <person name="Bluhm B."/>
            <person name="Cannon C."/>
            <person name="Castanera R."/>
            <person name="Culley D."/>
            <person name="Daum C."/>
            <person name="Ezra D."/>
            <person name="Gonzalez J."/>
            <person name="Henrissat B."/>
            <person name="Kuo A."/>
            <person name="Liang C."/>
            <person name="Lipzen A."/>
            <person name="Lutzoni F."/>
            <person name="Magnuson J."/>
            <person name="Mondo S."/>
            <person name="Nolan M."/>
            <person name="Ohm R."/>
            <person name="Pangilinan J."/>
            <person name="Park H.-J."/>
            <person name="Ramirez L."/>
            <person name="Alfaro M."/>
            <person name="Sun H."/>
            <person name="Tritt A."/>
            <person name="Yoshinaga Y."/>
            <person name="Zwiers L.-H."/>
            <person name="Turgeon B."/>
            <person name="Goodwin S."/>
            <person name="Spatafora J."/>
            <person name="Crous P."/>
            <person name="Grigoriev I."/>
        </authorList>
    </citation>
    <scope>NUCLEOTIDE SEQUENCE</scope>
    <source>
        <strain evidence="10">CBS 121410</strain>
    </source>
</reference>
<dbReference type="SMART" id="SM00385">
    <property type="entry name" value="CYCLIN"/>
    <property type="match status" value="2"/>
</dbReference>
<dbReference type="GO" id="GO:0008270">
    <property type="term" value="F:zinc ion binding"/>
    <property type="evidence" value="ECO:0007669"/>
    <property type="project" value="UniProtKB-KW"/>
</dbReference>
<proteinExistence type="inferred from homology"/>
<feature type="domain" description="Cyclin-like" evidence="9">
    <location>
        <begin position="68"/>
        <end position="151"/>
    </location>
</feature>
<dbReference type="InterPro" id="IPR013763">
    <property type="entry name" value="Cyclin-like_dom"/>
</dbReference>
<dbReference type="GO" id="GO:0070897">
    <property type="term" value="P:transcription preinitiation complex assembly"/>
    <property type="evidence" value="ECO:0007669"/>
    <property type="project" value="InterPro"/>
</dbReference>
<evidence type="ECO:0000259" key="9">
    <source>
        <dbReference type="SMART" id="SM00385"/>
    </source>
</evidence>
<evidence type="ECO:0000256" key="4">
    <source>
        <dbReference type="ARBA" id="ARBA00022771"/>
    </source>
</evidence>
<name>A0A9P4I2Y1_9PEZI</name>
<dbReference type="InterPro" id="IPR036915">
    <property type="entry name" value="Cyclin-like_sf"/>
</dbReference>
<comment type="caution">
    <text evidence="10">The sequence shown here is derived from an EMBL/GenBank/DDBJ whole genome shotgun (WGS) entry which is preliminary data.</text>
</comment>
<keyword evidence="8" id="KW-0539">Nucleus</keyword>